<dbReference type="InterPro" id="IPR000415">
    <property type="entry name" value="Nitroreductase-like"/>
</dbReference>
<evidence type="ECO:0000256" key="2">
    <source>
        <dbReference type="ARBA" id="ARBA00022490"/>
    </source>
</evidence>
<comment type="caution">
    <text evidence="7">The sequence shown here is derived from an EMBL/GenBank/DDBJ whole genome shotgun (WGS) entry which is preliminary data.</text>
</comment>
<dbReference type="PANTHER" id="PTHR43035:SF1">
    <property type="entry name" value="FATTY ACID REPRESSION MUTANT PROTEIN 2-RELATED"/>
    <property type="match status" value="1"/>
</dbReference>
<evidence type="ECO:0000256" key="3">
    <source>
        <dbReference type="ARBA" id="ARBA00023002"/>
    </source>
</evidence>
<dbReference type="InterPro" id="IPR033877">
    <property type="entry name" value="Frm2/Hbn1"/>
</dbReference>
<dbReference type="Proteomes" id="UP001278995">
    <property type="component" value="Unassembled WGS sequence"/>
</dbReference>
<dbReference type="Pfam" id="PF00881">
    <property type="entry name" value="Nitroreductase"/>
    <property type="match status" value="1"/>
</dbReference>
<protein>
    <submittedName>
        <fullName evidence="5">Nitroreductase family protein</fullName>
    </submittedName>
</protein>
<accession>A0A6L6GI05</accession>
<dbReference type="RefSeq" id="WP_154773616.1">
    <property type="nucleotide sequence ID" value="NZ_JAXHPD010000007.1"/>
</dbReference>
<reference evidence="6" key="3">
    <citation type="submission" date="2023-11" db="EMBL/GenBank/DDBJ databases">
        <authorList>
            <person name="Kyselkova M."/>
            <person name="Xanthopoulou K."/>
            <person name="Shestivska V."/>
            <person name="Spanelova P."/>
            <person name="Maixnerova M."/>
            <person name="Higgins P.G."/>
            <person name="Nemec A."/>
        </authorList>
    </citation>
    <scope>NUCLEOTIDE SEQUENCE</scope>
    <source>
        <strain evidence="6">ANC 7225</strain>
    </source>
</reference>
<feature type="domain" description="Nitroreductase" evidence="4">
    <location>
        <begin position="43"/>
        <end position="206"/>
    </location>
</feature>
<dbReference type="EMBL" id="WLYL01000047">
    <property type="protein sequence ID" value="MTD12069.1"/>
    <property type="molecule type" value="Genomic_DNA"/>
</dbReference>
<dbReference type="PANTHER" id="PTHR43035">
    <property type="entry name" value="FATTY ACID REPRESSION MUTANT PROTEIN 2-RELATED"/>
    <property type="match status" value="1"/>
</dbReference>
<keyword evidence="3" id="KW-0560">Oxidoreductase</keyword>
<reference evidence="7 8" key="1">
    <citation type="submission" date="2019-11" db="EMBL/GenBank/DDBJ databases">
        <authorList>
            <person name="An D."/>
        </authorList>
    </citation>
    <scope>NUCLEOTIDE SEQUENCE [LARGE SCALE GENOMIC DNA]</scope>
    <source>
        <strain evidence="7 8">YIM 103518</strain>
    </source>
</reference>
<dbReference type="Gene3D" id="3.40.109.10">
    <property type="entry name" value="NADH Oxidase"/>
    <property type="match status" value="1"/>
</dbReference>
<dbReference type="CDD" id="cd02140">
    <property type="entry name" value="Frm2-like"/>
    <property type="match status" value="1"/>
</dbReference>
<evidence type="ECO:0000313" key="9">
    <source>
        <dbReference type="Proteomes" id="UP001278995"/>
    </source>
</evidence>
<comment type="subcellular location">
    <subcellularLocation>
        <location evidence="1">Cytoplasm</location>
    </subcellularLocation>
</comment>
<keyword evidence="2" id="KW-0963">Cytoplasm</keyword>
<evidence type="ECO:0000313" key="7">
    <source>
        <dbReference type="EMBL" id="MTD12069.1"/>
    </source>
</evidence>
<evidence type="ECO:0000313" key="10">
    <source>
        <dbReference type="Proteomes" id="UP001284094"/>
    </source>
</evidence>
<evidence type="ECO:0000259" key="4">
    <source>
        <dbReference type="Pfam" id="PF00881"/>
    </source>
</evidence>
<dbReference type="GO" id="GO:0005737">
    <property type="term" value="C:cytoplasm"/>
    <property type="evidence" value="ECO:0007669"/>
    <property type="project" value="UniProtKB-SubCell"/>
</dbReference>
<dbReference type="Proteomes" id="UP001284094">
    <property type="component" value="Unassembled WGS sequence"/>
</dbReference>
<evidence type="ECO:0000313" key="5">
    <source>
        <dbReference type="EMBL" id="MDY6487558.1"/>
    </source>
</evidence>
<keyword evidence="10" id="KW-1185">Reference proteome</keyword>
<reference evidence="6 10" key="4">
    <citation type="journal article" date="2024" name="Syst. Appl. Microbiol.">
        <title>Evidence for the occurrence of Acinetobacter faecalis in cattle feces and its emended description.</title>
        <authorList>
            <person name="Kyselkova M."/>
            <person name="Xanthopoulou K."/>
            <person name="Shestivska V."/>
            <person name="Spanelova P."/>
            <person name="Maixnerova M."/>
            <person name="Higgins P.G."/>
            <person name="Nemec A."/>
        </authorList>
    </citation>
    <scope>NUCLEOTIDE SEQUENCE [LARGE SCALE GENOMIC DNA]</scope>
    <source>
        <strain evidence="6 10">ANC 7225</strain>
    </source>
</reference>
<dbReference type="Proteomes" id="UP000473854">
    <property type="component" value="Unassembled WGS sequence"/>
</dbReference>
<dbReference type="GeneID" id="86888909"/>
<evidence type="ECO:0000313" key="8">
    <source>
        <dbReference type="Proteomes" id="UP000473854"/>
    </source>
</evidence>
<dbReference type="InterPro" id="IPR029479">
    <property type="entry name" value="Nitroreductase"/>
</dbReference>
<organism evidence="7 8">
    <name type="scientific">Acinetobacter faecalis</name>
    <dbReference type="NCBI Taxonomy" id="2665161"/>
    <lineage>
        <taxon>Bacteria</taxon>
        <taxon>Pseudomonadati</taxon>
        <taxon>Pseudomonadota</taxon>
        <taxon>Gammaproteobacteria</taxon>
        <taxon>Moraxellales</taxon>
        <taxon>Moraxellaceae</taxon>
        <taxon>Acinetobacter</taxon>
    </lineage>
</organism>
<evidence type="ECO:0000256" key="1">
    <source>
        <dbReference type="ARBA" id="ARBA00004496"/>
    </source>
</evidence>
<reference evidence="5 9" key="2">
    <citation type="submission" date="2023-11" db="EMBL/GenBank/DDBJ databases">
        <title>The common occurrence of Acinetobacte faecalis in cattle feces and its emended description.</title>
        <authorList>
            <person name="Kyselkova M."/>
            <person name="Xanthopoulou K."/>
            <person name="Shestivska V."/>
            <person name="Spanelova P."/>
            <person name="Maixnerova M."/>
            <person name="Higgins P.G."/>
            <person name="Nemec A."/>
        </authorList>
    </citation>
    <scope>NUCLEOTIDE SEQUENCE [LARGE SCALE GENOMIC DNA]</scope>
    <source>
        <strain evidence="5 9">ANC 7483</strain>
    </source>
</reference>
<dbReference type="EMBL" id="JAXHPO010000054">
    <property type="protein sequence ID" value="MDY6551186.1"/>
    <property type="molecule type" value="Genomic_DNA"/>
</dbReference>
<sequence length="228" mass="26418">MALLDKIGHVLTSDITKDFKLKKKNVSVIEESTFIDQLKKRRNISELGDKLRFSQTYLTELIQESVRSCPSAHHSQSTRVVILYGNSHHKFWNIVKEMQRKIVPFNIFAGTAVKIDQCLKAYGTVLFYEDQAVIKQLQKKRPFDAEEFPIWSEQTSGMAQFAVWTALADSDIGASLQHYNPIIDEEIAKSFDIDENWKLRAQLVFGSIEQEIVEKPFIDYEQQFKVFH</sequence>
<dbReference type="GO" id="GO:0034599">
    <property type="term" value="P:cellular response to oxidative stress"/>
    <property type="evidence" value="ECO:0007669"/>
    <property type="project" value="InterPro"/>
</dbReference>
<dbReference type="GO" id="GO:0016491">
    <property type="term" value="F:oxidoreductase activity"/>
    <property type="evidence" value="ECO:0007669"/>
    <property type="project" value="UniProtKB-KW"/>
</dbReference>
<dbReference type="SUPFAM" id="SSF55469">
    <property type="entry name" value="FMN-dependent nitroreductase-like"/>
    <property type="match status" value="1"/>
</dbReference>
<dbReference type="EMBL" id="JAXHPL010000061">
    <property type="protein sequence ID" value="MDY6487558.1"/>
    <property type="molecule type" value="Genomic_DNA"/>
</dbReference>
<gene>
    <name evidence="7" type="ORF">GIX10_11685</name>
    <name evidence="6" type="ORF">SKM48_10575</name>
    <name evidence="5" type="ORF">SKM51_10215</name>
</gene>
<proteinExistence type="predicted"/>
<evidence type="ECO:0000313" key="6">
    <source>
        <dbReference type="EMBL" id="MDY6551186.1"/>
    </source>
</evidence>
<name>A0A6L6GI05_9GAMM</name>
<dbReference type="FunFam" id="3.40.109.10:FF:000001">
    <property type="entry name" value="Nitroreductase family"/>
    <property type="match status" value="1"/>
</dbReference>
<dbReference type="AlphaFoldDB" id="A0A6L6GI05"/>